<comment type="caution">
    <text evidence="2">The sequence shown here is derived from an EMBL/GenBank/DDBJ whole genome shotgun (WGS) entry which is preliminary data.</text>
</comment>
<sequence>MSQMRLSATPQQPPHAYAAPAVDRPETPNLFAEAKKRKAKISVNDVFPNDASEAEPMPWPAGGAAQPPPSAGRATLPPSTAFEPLVAGAPKAGRRLLGNPFPGDSRGQQSGSNLWRTPEDATAVAPPSRGGLGSTAASPTPLGSHPGSQYAQYAQPTMVMQPQQPPTPFGMPQPQPAPFGMQPASKLGAQPYSFNAMFAANNAKPAAGAQAMGRSSSKFILG</sequence>
<protein>
    <submittedName>
        <fullName evidence="2">Uncharacterized protein</fullName>
    </submittedName>
</protein>
<accession>A0A0M0JDP1</accession>
<evidence type="ECO:0000313" key="3">
    <source>
        <dbReference type="Proteomes" id="UP000037460"/>
    </source>
</evidence>
<dbReference type="Proteomes" id="UP000037460">
    <property type="component" value="Unassembled WGS sequence"/>
</dbReference>
<name>A0A0M0JDP1_9EUKA</name>
<organism evidence="2 3">
    <name type="scientific">Chrysochromulina tobinii</name>
    <dbReference type="NCBI Taxonomy" id="1460289"/>
    <lineage>
        <taxon>Eukaryota</taxon>
        <taxon>Haptista</taxon>
        <taxon>Haptophyta</taxon>
        <taxon>Prymnesiophyceae</taxon>
        <taxon>Prymnesiales</taxon>
        <taxon>Chrysochromulinaceae</taxon>
        <taxon>Chrysochromulina</taxon>
    </lineage>
</organism>
<keyword evidence="3" id="KW-1185">Reference proteome</keyword>
<feature type="compositionally biased region" description="Polar residues" evidence="1">
    <location>
        <begin position="106"/>
        <end position="115"/>
    </location>
</feature>
<dbReference type="EMBL" id="JWZX01003063">
    <property type="protein sequence ID" value="KOO24714.1"/>
    <property type="molecule type" value="Genomic_DNA"/>
</dbReference>
<feature type="compositionally biased region" description="Low complexity" evidence="1">
    <location>
        <begin position="8"/>
        <end position="21"/>
    </location>
</feature>
<evidence type="ECO:0000313" key="2">
    <source>
        <dbReference type="EMBL" id="KOO24714.1"/>
    </source>
</evidence>
<proteinExistence type="predicted"/>
<feature type="region of interest" description="Disordered" evidence="1">
    <location>
        <begin position="43"/>
        <end position="185"/>
    </location>
</feature>
<evidence type="ECO:0000256" key="1">
    <source>
        <dbReference type="SAM" id="MobiDB-lite"/>
    </source>
</evidence>
<dbReference type="AlphaFoldDB" id="A0A0M0JDP1"/>
<feature type="compositionally biased region" description="Pro residues" evidence="1">
    <location>
        <begin position="163"/>
        <end position="177"/>
    </location>
</feature>
<gene>
    <name evidence="2" type="ORF">Ctob_005434</name>
</gene>
<reference evidence="3" key="1">
    <citation type="journal article" date="2015" name="PLoS Genet.">
        <title>Genome Sequence and Transcriptome Analyses of Chrysochromulina tobin: Metabolic Tools for Enhanced Algal Fitness in the Prominent Order Prymnesiales (Haptophyceae).</title>
        <authorList>
            <person name="Hovde B.T."/>
            <person name="Deodato C.R."/>
            <person name="Hunsperger H.M."/>
            <person name="Ryken S.A."/>
            <person name="Yost W."/>
            <person name="Jha R.K."/>
            <person name="Patterson J."/>
            <person name="Monnat R.J. Jr."/>
            <person name="Barlow S.B."/>
            <person name="Starkenburg S.R."/>
            <person name="Cattolico R.A."/>
        </authorList>
    </citation>
    <scope>NUCLEOTIDE SEQUENCE</scope>
    <source>
        <strain evidence="3">CCMP291</strain>
    </source>
</reference>
<feature type="region of interest" description="Disordered" evidence="1">
    <location>
        <begin position="1"/>
        <end position="29"/>
    </location>
</feature>